<dbReference type="PATRIC" id="fig|251707.3.peg.2145"/>
<dbReference type="InterPro" id="IPR036869">
    <property type="entry name" value="J_dom_sf"/>
</dbReference>
<gene>
    <name evidence="3" type="ORF">ALO52_200117</name>
</gene>
<evidence type="ECO:0000256" key="1">
    <source>
        <dbReference type="ARBA" id="ARBA00023186"/>
    </source>
</evidence>
<protein>
    <submittedName>
        <fullName evidence="3">Conjugal transfer protein TraX</fullName>
    </submittedName>
</protein>
<keyword evidence="1" id="KW-0143">Chaperone</keyword>
<comment type="caution">
    <text evidence="3">The sequence shown here is derived from an EMBL/GenBank/DDBJ whole genome shotgun (WGS) entry which is preliminary data.</text>
</comment>
<dbReference type="EMBL" id="LJRC01000145">
    <property type="protein sequence ID" value="KPY36482.1"/>
    <property type="molecule type" value="Genomic_DNA"/>
</dbReference>
<evidence type="ECO:0000313" key="3">
    <source>
        <dbReference type="EMBL" id="KPY36482.1"/>
    </source>
</evidence>
<reference evidence="3 4" key="1">
    <citation type="submission" date="2015-09" db="EMBL/GenBank/DDBJ databases">
        <title>Genome announcement of multiple Pseudomonas syringae strains.</title>
        <authorList>
            <person name="Thakur S."/>
            <person name="Wang P.W."/>
            <person name="Gong Y."/>
            <person name="Weir B.S."/>
            <person name="Guttman D.S."/>
        </authorList>
    </citation>
    <scope>NUCLEOTIDE SEQUENCE [LARGE SCALE GENOMIC DNA]</scope>
    <source>
        <strain evidence="3 4">ICMP3956</strain>
    </source>
</reference>
<dbReference type="Proteomes" id="UP000050562">
    <property type="component" value="Unassembled WGS sequence"/>
</dbReference>
<feature type="region of interest" description="Disordered" evidence="2">
    <location>
        <begin position="171"/>
        <end position="202"/>
    </location>
</feature>
<dbReference type="AlphaFoldDB" id="A0A0Q0DCM6"/>
<proteinExistence type="predicted"/>
<organism evidence="3 4">
    <name type="scientific">Pseudomonas syringae pv. primulae</name>
    <dbReference type="NCBI Taxonomy" id="251707"/>
    <lineage>
        <taxon>Bacteria</taxon>
        <taxon>Pseudomonadati</taxon>
        <taxon>Pseudomonadota</taxon>
        <taxon>Gammaproteobacteria</taxon>
        <taxon>Pseudomonadales</taxon>
        <taxon>Pseudomonadaceae</taxon>
        <taxon>Pseudomonas</taxon>
    </lineage>
</organism>
<name>A0A0Q0DCM6_9PSED</name>
<feature type="compositionally biased region" description="Basic and acidic residues" evidence="2">
    <location>
        <begin position="180"/>
        <end position="194"/>
    </location>
</feature>
<evidence type="ECO:0000313" key="4">
    <source>
        <dbReference type="Proteomes" id="UP000050562"/>
    </source>
</evidence>
<dbReference type="Gene3D" id="1.10.287.110">
    <property type="entry name" value="DnaJ domain"/>
    <property type="match status" value="1"/>
</dbReference>
<dbReference type="RefSeq" id="WP_057409446.1">
    <property type="nucleotide sequence ID" value="NZ_LJRC01000145.1"/>
</dbReference>
<evidence type="ECO:0000256" key="2">
    <source>
        <dbReference type="SAM" id="MobiDB-lite"/>
    </source>
</evidence>
<accession>A0A0Q0DCM6</accession>
<dbReference type="SUPFAM" id="SSF46565">
    <property type="entry name" value="Chaperone J-domain"/>
    <property type="match status" value="1"/>
</dbReference>
<sequence>MTTPFSSPRVVAQPSRPQLSKEQKKFNALMEKLETKRTLLQQWLEVWTTSEQIWNAELLPLFIQQEENDLDRLRLLDQAHDQFRLSKKDRATLQEIIFELITGLMAQGREEELKQLYFKYTGNDYDDDEREAAEMLRASLEEKLGVDLGDDVDLNSPEDVIHLFGEHFKAQDEEAQVNQEPKKPSASDIRREQEQAESSQSVREIYRKLASALHPDREQDATARDRKTALMQRVNDAYARNDLLALLQMQMEIEQIDQEHIDNISEKRLKHFNLILRDQLTEIEDEIHDRKMMIRERFLMEPDTDIRPKTVIAKCTKRVDVVREHVGHLRDELTLLTEPKSLKAWLKLQRDLALDYDDFDEFMDMNEPDPFRDLYR</sequence>